<organism evidence="12 13">
    <name type="scientific">Aphanomyces euteiches</name>
    <dbReference type="NCBI Taxonomy" id="100861"/>
    <lineage>
        <taxon>Eukaryota</taxon>
        <taxon>Sar</taxon>
        <taxon>Stramenopiles</taxon>
        <taxon>Oomycota</taxon>
        <taxon>Saprolegniomycetes</taxon>
        <taxon>Saprolegniales</taxon>
        <taxon>Verrucalvaceae</taxon>
        <taxon>Aphanomyces</taxon>
    </lineage>
</organism>
<keyword evidence="6" id="KW-0229">DNA integration</keyword>
<evidence type="ECO:0000256" key="2">
    <source>
        <dbReference type="ARBA" id="ARBA00022723"/>
    </source>
</evidence>
<keyword evidence="8" id="KW-0808">Transferase</keyword>
<dbReference type="GO" id="GO:0046872">
    <property type="term" value="F:metal ion binding"/>
    <property type="evidence" value="ECO:0007669"/>
    <property type="project" value="UniProtKB-KW"/>
</dbReference>
<evidence type="ECO:0000256" key="5">
    <source>
        <dbReference type="ARBA" id="ARBA00022842"/>
    </source>
</evidence>
<evidence type="ECO:0000256" key="6">
    <source>
        <dbReference type="ARBA" id="ARBA00022908"/>
    </source>
</evidence>
<accession>A0A6G0W3I8</accession>
<dbReference type="PANTHER" id="PTHR42648:SF11">
    <property type="entry name" value="TRANSPOSON TY4-P GAG-POL POLYPROTEIN"/>
    <property type="match status" value="1"/>
</dbReference>
<keyword evidence="13" id="KW-1185">Reference proteome</keyword>
<dbReference type="GO" id="GO:0015074">
    <property type="term" value="P:DNA integration"/>
    <property type="evidence" value="ECO:0007669"/>
    <property type="project" value="UniProtKB-KW"/>
</dbReference>
<gene>
    <name evidence="12" type="ORF">Ae201684_019087</name>
</gene>
<keyword evidence="8" id="KW-0239">DNA-directed DNA polymerase</keyword>
<dbReference type="GO" id="GO:0004519">
    <property type="term" value="F:endonuclease activity"/>
    <property type="evidence" value="ECO:0007669"/>
    <property type="project" value="UniProtKB-KW"/>
</dbReference>
<feature type="compositionally biased region" description="Polar residues" evidence="10">
    <location>
        <begin position="154"/>
        <end position="167"/>
    </location>
</feature>
<evidence type="ECO:0000256" key="9">
    <source>
        <dbReference type="ARBA" id="ARBA00023172"/>
    </source>
</evidence>
<dbReference type="GO" id="GO:0006310">
    <property type="term" value="P:DNA recombination"/>
    <property type="evidence" value="ECO:0007669"/>
    <property type="project" value="UniProtKB-KW"/>
</dbReference>
<keyword evidence="5" id="KW-0460">Magnesium</keyword>
<evidence type="ECO:0000256" key="8">
    <source>
        <dbReference type="ARBA" id="ARBA00022932"/>
    </source>
</evidence>
<keyword evidence="9" id="KW-0233">DNA recombination</keyword>
<dbReference type="Proteomes" id="UP000481153">
    <property type="component" value="Unassembled WGS sequence"/>
</dbReference>
<comment type="caution">
    <text evidence="12">The sequence shown here is derived from an EMBL/GenBank/DDBJ whole genome shotgun (WGS) entry which is preliminary data.</text>
</comment>
<dbReference type="GO" id="GO:0003887">
    <property type="term" value="F:DNA-directed DNA polymerase activity"/>
    <property type="evidence" value="ECO:0007669"/>
    <property type="project" value="UniProtKB-KW"/>
</dbReference>
<keyword evidence="3" id="KW-0255">Endonuclease</keyword>
<keyword evidence="7" id="KW-0695">RNA-directed DNA polymerase</keyword>
<evidence type="ECO:0000313" key="13">
    <source>
        <dbReference type="Proteomes" id="UP000481153"/>
    </source>
</evidence>
<name>A0A6G0W3I8_9STRA</name>
<dbReference type="InterPro" id="IPR057670">
    <property type="entry name" value="SH3_retrovirus"/>
</dbReference>
<reference evidence="12 13" key="1">
    <citation type="submission" date="2019-07" db="EMBL/GenBank/DDBJ databases">
        <title>Genomics analysis of Aphanomyces spp. identifies a new class of oomycete effector associated with host adaptation.</title>
        <authorList>
            <person name="Gaulin E."/>
        </authorList>
    </citation>
    <scope>NUCLEOTIDE SEQUENCE [LARGE SCALE GENOMIC DNA]</scope>
    <source>
        <strain evidence="12 13">ATCC 201684</strain>
    </source>
</reference>
<keyword evidence="1" id="KW-0540">Nuclease</keyword>
<dbReference type="PANTHER" id="PTHR42648">
    <property type="entry name" value="TRANSPOSASE, PUTATIVE-RELATED"/>
    <property type="match status" value="1"/>
</dbReference>
<evidence type="ECO:0000256" key="4">
    <source>
        <dbReference type="ARBA" id="ARBA00022801"/>
    </source>
</evidence>
<evidence type="ECO:0000256" key="3">
    <source>
        <dbReference type="ARBA" id="ARBA00022759"/>
    </source>
</evidence>
<dbReference type="Pfam" id="PF25597">
    <property type="entry name" value="SH3_retrovirus"/>
    <property type="match status" value="1"/>
</dbReference>
<keyword evidence="2" id="KW-0479">Metal-binding</keyword>
<evidence type="ECO:0000256" key="1">
    <source>
        <dbReference type="ARBA" id="ARBA00022722"/>
    </source>
</evidence>
<dbReference type="GO" id="GO:0003964">
    <property type="term" value="F:RNA-directed DNA polymerase activity"/>
    <property type="evidence" value="ECO:0007669"/>
    <property type="project" value="UniProtKB-KW"/>
</dbReference>
<evidence type="ECO:0000259" key="11">
    <source>
        <dbReference type="Pfam" id="PF25597"/>
    </source>
</evidence>
<keyword evidence="4" id="KW-0378">Hydrolase</keyword>
<sequence length="167" mass="19411">MAMAMMRHADMSRHWWAEACATACYIRNRVVNTASPTKTPLKLLFGHKPVYKNWRVWGCVAYRLLPYQTKRNKLAAKSSKCIFLGYSETQKAYRVYDIRDRKICVTTEVTFFEDVFHADEVVDDDSESGDSDLELNDYDGDDAEEEEEEKHTTPPMSATQRFYGTRQ</sequence>
<evidence type="ECO:0000256" key="10">
    <source>
        <dbReference type="SAM" id="MobiDB-lite"/>
    </source>
</evidence>
<evidence type="ECO:0000256" key="7">
    <source>
        <dbReference type="ARBA" id="ARBA00022918"/>
    </source>
</evidence>
<feature type="region of interest" description="Disordered" evidence="10">
    <location>
        <begin position="123"/>
        <end position="167"/>
    </location>
</feature>
<evidence type="ECO:0000313" key="12">
    <source>
        <dbReference type="EMBL" id="KAF0721554.1"/>
    </source>
</evidence>
<keyword evidence="8" id="KW-0548">Nucleotidyltransferase</keyword>
<feature type="domain" description="Retroviral polymerase SH3-like" evidence="11">
    <location>
        <begin position="59"/>
        <end position="118"/>
    </location>
</feature>
<dbReference type="InterPro" id="IPR039537">
    <property type="entry name" value="Retrotran_Ty1/copia-like"/>
</dbReference>
<protein>
    <recommendedName>
        <fullName evidence="11">Retroviral polymerase SH3-like domain-containing protein</fullName>
    </recommendedName>
</protein>
<dbReference type="AlphaFoldDB" id="A0A6G0W3I8"/>
<dbReference type="EMBL" id="VJMJ01000387">
    <property type="protein sequence ID" value="KAF0721554.1"/>
    <property type="molecule type" value="Genomic_DNA"/>
</dbReference>
<proteinExistence type="predicted"/>
<dbReference type="GO" id="GO:0016787">
    <property type="term" value="F:hydrolase activity"/>
    <property type="evidence" value="ECO:0007669"/>
    <property type="project" value="UniProtKB-KW"/>
</dbReference>
<dbReference type="VEuPathDB" id="FungiDB:AeMF1_007522"/>
<feature type="compositionally biased region" description="Acidic residues" evidence="10">
    <location>
        <begin position="123"/>
        <end position="148"/>
    </location>
</feature>